<dbReference type="Pfam" id="PF10081">
    <property type="entry name" value="Abhydrolase_9"/>
    <property type="match status" value="2"/>
</dbReference>
<comment type="caution">
    <text evidence="3">The sequence shown here is derived from an EMBL/GenBank/DDBJ whole genome shotgun (WGS) entry which is preliminary data.</text>
</comment>
<keyword evidence="1" id="KW-0472">Membrane</keyword>
<feature type="transmembrane region" description="Helical" evidence="1">
    <location>
        <begin position="56"/>
        <end position="73"/>
    </location>
</feature>
<keyword evidence="4" id="KW-1185">Reference proteome</keyword>
<feature type="transmembrane region" description="Helical" evidence="1">
    <location>
        <begin position="122"/>
        <end position="138"/>
    </location>
</feature>
<protein>
    <recommendedName>
        <fullName evidence="2">Alpha/beta-hydrolase catalytic domain-containing protein</fullName>
    </recommendedName>
</protein>
<reference evidence="4" key="1">
    <citation type="journal article" date="2019" name="Int. J. Syst. Evol. Microbiol.">
        <title>The Global Catalogue of Microorganisms (GCM) 10K type strain sequencing project: providing services to taxonomists for standard genome sequencing and annotation.</title>
        <authorList>
            <consortium name="The Broad Institute Genomics Platform"/>
            <consortium name="The Broad Institute Genome Sequencing Center for Infectious Disease"/>
            <person name="Wu L."/>
            <person name="Ma J."/>
        </authorList>
    </citation>
    <scope>NUCLEOTIDE SEQUENCE [LARGE SCALE GENOMIC DNA]</scope>
    <source>
        <strain evidence="4">JCM 16902</strain>
    </source>
</reference>
<evidence type="ECO:0000259" key="2">
    <source>
        <dbReference type="Pfam" id="PF10081"/>
    </source>
</evidence>
<dbReference type="RefSeq" id="WP_231485021.1">
    <property type="nucleotide sequence ID" value="NZ_BAAAZO010000001.1"/>
</dbReference>
<sequence length="400" mass="41970">MRTVTAAALLALVLPPRLLPHPLSVDILIGTVALLLGYATGALLERLPRIRSHAKSARVLAPGLLVVATLRTGSRWGELNESLGIAGSSTRHAVLAVFGSVLSAAAVLLAARSLRRLSGRQLAVVLCLPVLAGALVAARSSSGDREGSEFLSGARNSDAITAVTHRPATTPRRIYVTRGSAASVTDRVRKAVDQAVELNETTNPKAILIAVPTGSGWVNQRMTASLEELYDGDLTTVAVQYASSPSWLAFLRGGLGVRETTRELIGQMRARIDRLPTGQRPDLLVYGESLGAWGALPWLNQVDAALLVGVPGGHQAEGPGLMTLNHADDPVPGWRPQLSPVTFWRSSADVISSQSVPFGHGHHYGGPETAAAWCQVLRLPTCSGTSADQQPATGTPGHGG</sequence>
<organism evidence="3 4">
    <name type="scientific">Kineosporia mesophila</name>
    <dbReference type="NCBI Taxonomy" id="566012"/>
    <lineage>
        <taxon>Bacteria</taxon>
        <taxon>Bacillati</taxon>
        <taxon>Actinomycetota</taxon>
        <taxon>Actinomycetes</taxon>
        <taxon>Kineosporiales</taxon>
        <taxon>Kineosporiaceae</taxon>
        <taxon>Kineosporia</taxon>
    </lineage>
</organism>
<proteinExistence type="predicted"/>
<keyword evidence="1" id="KW-0812">Transmembrane</keyword>
<dbReference type="EMBL" id="BAAAZO010000001">
    <property type="protein sequence ID" value="GAA3592484.1"/>
    <property type="molecule type" value="Genomic_DNA"/>
</dbReference>
<evidence type="ECO:0000313" key="4">
    <source>
        <dbReference type="Proteomes" id="UP001501074"/>
    </source>
</evidence>
<feature type="domain" description="Alpha/beta-hydrolase catalytic" evidence="2">
    <location>
        <begin position="173"/>
        <end position="315"/>
    </location>
</feature>
<feature type="transmembrane region" description="Helical" evidence="1">
    <location>
        <begin position="93"/>
        <end position="110"/>
    </location>
</feature>
<evidence type="ECO:0000256" key="1">
    <source>
        <dbReference type="SAM" id="Phobius"/>
    </source>
</evidence>
<evidence type="ECO:0000313" key="3">
    <source>
        <dbReference type="EMBL" id="GAA3592484.1"/>
    </source>
</evidence>
<dbReference type="InterPro" id="IPR027787">
    <property type="entry name" value="Alpha/beta-hydrolase_catalytic"/>
</dbReference>
<dbReference type="Proteomes" id="UP001501074">
    <property type="component" value="Unassembled WGS sequence"/>
</dbReference>
<keyword evidence="1" id="KW-1133">Transmembrane helix</keyword>
<name>A0ABP6YX12_9ACTN</name>
<feature type="domain" description="Alpha/beta-hydrolase catalytic" evidence="2">
    <location>
        <begin position="341"/>
        <end position="383"/>
    </location>
</feature>
<gene>
    <name evidence="3" type="ORF">GCM10022223_03940</name>
</gene>
<feature type="transmembrane region" description="Helical" evidence="1">
    <location>
        <begin position="28"/>
        <end position="44"/>
    </location>
</feature>
<accession>A0ABP6YX12</accession>